<organism evidence="1">
    <name type="scientific">Rhizophora mucronata</name>
    <name type="common">Asiatic mangrove</name>
    <dbReference type="NCBI Taxonomy" id="61149"/>
    <lineage>
        <taxon>Eukaryota</taxon>
        <taxon>Viridiplantae</taxon>
        <taxon>Streptophyta</taxon>
        <taxon>Embryophyta</taxon>
        <taxon>Tracheophyta</taxon>
        <taxon>Spermatophyta</taxon>
        <taxon>Magnoliopsida</taxon>
        <taxon>eudicotyledons</taxon>
        <taxon>Gunneridae</taxon>
        <taxon>Pentapetalae</taxon>
        <taxon>rosids</taxon>
        <taxon>fabids</taxon>
        <taxon>Malpighiales</taxon>
        <taxon>Rhizophoraceae</taxon>
        <taxon>Rhizophora</taxon>
    </lineage>
</organism>
<sequence length="21" mass="2399">MLLCLLISEFLVLIPRFHPSG</sequence>
<dbReference type="AlphaFoldDB" id="A0A2P2QC55"/>
<protein>
    <submittedName>
        <fullName evidence="1">Uncharacterized protein</fullName>
    </submittedName>
</protein>
<name>A0A2P2QC55_RHIMU</name>
<dbReference type="EMBL" id="GGEC01084096">
    <property type="protein sequence ID" value="MBX64580.1"/>
    <property type="molecule type" value="Transcribed_RNA"/>
</dbReference>
<accession>A0A2P2QC55</accession>
<evidence type="ECO:0000313" key="1">
    <source>
        <dbReference type="EMBL" id="MBX64580.1"/>
    </source>
</evidence>
<proteinExistence type="predicted"/>
<reference evidence="1" key="1">
    <citation type="submission" date="2018-02" db="EMBL/GenBank/DDBJ databases">
        <title>Rhizophora mucronata_Transcriptome.</title>
        <authorList>
            <person name="Meera S.P."/>
            <person name="Sreeshan A."/>
            <person name="Augustine A."/>
        </authorList>
    </citation>
    <scope>NUCLEOTIDE SEQUENCE</scope>
    <source>
        <tissue evidence="1">Leaf</tissue>
    </source>
</reference>